<reference evidence="7 8" key="1">
    <citation type="submission" date="2018-03" db="EMBL/GenBank/DDBJ databases">
        <title>Draft genome of Deinococcus sp. OD32.</title>
        <authorList>
            <person name="Wang X.-P."/>
            <person name="Du Z.-J."/>
        </authorList>
    </citation>
    <scope>NUCLEOTIDE SEQUENCE [LARGE SCALE GENOMIC DNA]</scope>
    <source>
        <strain evidence="7 8">OD32</strain>
    </source>
</reference>
<keyword evidence="3" id="KW-0238">DNA-binding</keyword>
<keyword evidence="4" id="KW-0233">DNA recombination</keyword>
<dbReference type="Pfam" id="PF13700">
    <property type="entry name" value="DUF4158"/>
    <property type="match status" value="1"/>
</dbReference>
<feature type="domain" description="DUF4158" evidence="6">
    <location>
        <begin position="5"/>
        <end position="172"/>
    </location>
</feature>
<dbReference type="GO" id="GO:0004803">
    <property type="term" value="F:transposase activity"/>
    <property type="evidence" value="ECO:0007669"/>
    <property type="project" value="InterPro"/>
</dbReference>
<keyword evidence="8" id="KW-1185">Reference proteome</keyword>
<dbReference type="Pfam" id="PF01526">
    <property type="entry name" value="DDE_Tnp_Tn3"/>
    <property type="match status" value="1"/>
</dbReference>
<evidence type="ECO:0000313" key="7">
    <source>
        <dbReference type="EMBL" id="PTA66742.1"/>
    </source>
</evidence>
<dbReference type="InterPro" id="IPR002513">
    <property type="entry name" value="Tn3_Tnp_DDE_dom"/>
</dbReference>
<dbReference type="InterPro" id="IPR025296">
    <property type="entry name" value="DUF4158"/>
</dbReference>
<dbReference type="Proteomes" id="UP000240317">
    <property type="component" value="Unassembled WGS sequence"/>
</dbReference>
<feature type="domain" description="Tn3 transposase DDE" evidence="5">
    <location>
        <begin position="584"/>
        <end position="973"/>
    </location>
</feature>
<sequence length="1001" mass="111351">MPFDFLTDDHLAQYGQYKGDPTVQQLQDYFLLTPAQLQHIATLRFPHTKLGFAIQLCTVQFLGTFLTDPLNVPDSVVRTLAIQLELPKTVDLPRYLERRATRFTHQVTIRQMLGYKDFDLVEVLHLMRFLYRHLLVADERPIELFDRLTQRLVERKVVLPGPTVLGRIVIRVRERVATHLHRQLAGCLTDAQVDALDALLIVPPKQRRSPLDVLRTPPTRQTSVGLLQSLHRLDQLRAIGVSDVALPFVPGARLKALSRHGLTAWTGHLSQMAASRRQATLLAVVLHLERSATDDVLDIFDAVMMELSLSGERLRRKTRLRSLKDLDAAALLLRDAVQVLLDPEVPAATVRDVIFARLGTAPLSGAVQAVSDLASGQDDTVAEAWVETTATISRFLPSLLGSLHFEGTTVAAPTLAALNFLKGESGKRRSWKQAPTAFIPKSWEGVVRPGRDVDPQAYRVCAAYLLHTLLKRREIFVRVSLRYGDPRTQLLQGEVWEQFRPEIVRSLGWSTDPAVELAALTEQLDQAYHRAAARLPDNPAVRLEKRDKGATLVVAPLDAVPIPESLLTLQTQVDARLPDIDLSELLLEVHACTGFAFEFDHAGENPARMSDFAVSLCAVLVAGACNIDLKSVAQPTHPALTLARLNWVKQQYLRADTLTRANACLVAAQAAMPLAQVWGTGDTASADGLRFSTPLRNTVAAPNRKYFGAGRGVTFYVLNSDQYTGLHGRVIPGTLRDSLYILGGLLEQQTHLKPTEVMSDTAGYSDVVFGLFHLLGYQFSPRLTDIGETRYWRLNRQADYGDLNEVARSYINTGLIAAHWDDLLRVAGSLKQGTVPAPDIMRVLGKGGSLSGLGKAVAELGRIAKTLYLLNYVQSEPYRRRIQTQLNRGEAVWTLARKIFHGEKGELRQRYREGMEDQLGALGLVVNAVTFWNTRYLTAALGWLEAIGEDVYPQDVARLSPLKYAHINMLGRYHFEMADDIAAGALRPLRDPDALQSEWLF</sequence>
<accession>A0A2T3W4E7</accession>
<dbReference type="EMBL" id="PYSV01000020">
    <property type="protein sequence ID" value="PTA66742.1"/>
    <property type="molecule type" value="Genomic_DNA"/>
</dbReference>
<evidence type="ECO:0000313" key="8">
    <source>
        <dbReference type="Proteomes" id="UP000240317"/>
    </source>
</evidence>
<keyword evidence="2" id="KW-0815">Transposition</keyword>
<dbReference type="GO" id="GO:0003677">
    <property type="term" value="F:DNA binding"/>
    <property type="evidence" value="ECO:0007669"/>
    <property type="project" value="UniProtKB-KW"/>
</dbReference>
<name>A0A2T3W4E7_9DEIO</name>
<dbReference type="OrthoDB" id="56090at2"/>
<evidence type="ECO:0000256" key="4">
    <source>
        <dbReference type="ARBA" id="ARBA00023172"/>
    </source>
</evidence>
<proteinExistence type="inferred from homology"/>
<dbReference type="NCBIfam" id="NF033527">
    <property type="entry name" value="transpos_Tn3"/>
    <property type="match status" value="1"/>
</dbReference>
<dbReference type="AlphaFoldDB" id="A0A2T3W4E7"/>
<protein>
    <submittedName>
        <fullName evidence="7">Tn3 family transposase</fullName>
    </submittedName>
</protein>
<comment type="similarity">
    <text evidence="1">Belongs to the transposase 7 family.</text>
</comment>
<dbReference type="InterPro" id="IPR047653">
    <property type="entry name" value="Tn3-like_transpos"/>
</dbReference>
<evidence type="ECO:0000259" key="5">
    <source>
        <dbReference type="Pfam" id="PF01526"/>
    </source>
</evidence>
<comment type="caution">
    <text evidence="7">The sequence shown here is derived from an EMBL/GenBank/DDBJ whole genome shotgun (WGS) entry which is preliminary data.</text>
</comment>
<evidence type="ECO:0000256" key="3">
    <source>
        <dbReference type="ARBA" id="ARBA00023125"/>
    </source>
</evidence>
<dbReference type="GO" id="GO:0006313">
    <property type="term" value="P:DNA transposition"/>
    <property type="evidence" value="ECO:0007669"/>
    <property type="project" value="InterPro"/>
</dbReference>
<organism evidence="7 8">
    <name type="scientific">Deinococcus arcticus</name>
    <dbReference type="NCBI Taxonomy" id="2136176"/>
    <lineage>
        <taxon>Bacteria</taxon>
        <taxon>Thermotogati</taxon>
        <taxon>Deinococcota</taxon>
        <taxon>Deinococci</taxon>
        <taxon>Deinococcales</taxon>
        <taxon>Deinococcaceae</taxon>
        <taxon>Deinococcus</taxon>
    </lineage>
</organism>
<dbReference type="RefSeq" id="WP_107139157.1">
    <property type="nucleotide sequence ID" value="NZ_PYSV01000020.1"/>
</dbReference>
<evidence type="ECO:0000259" key="6">
    <source>
        <dbReference type="Pfam" id="PF13700"/>
    </source>
</evidence>
<evidence type="ECO:0000256" key="1">
    <source>
        <dbReference type="ARBA" id="ARBA00009402"/>
    </source>
</evidence>
<gene>
    <name evidence="7" type="ORF">C8263_16035</name>
</gene>
<evidence type="ECO:0000256" key="2">
    <source>
        <dbReference type="ARBA" id="ARBA00022578"/>
    </source>
</evidence>